<reference evidence="8 9" key="1">
    <citation type="journal article" date="2014" name="Genome Announc.">
        <title>Draft Genome Sequence of the Iron-Oxidizing, Acidophilic, and Halotolerant 'Thiobacillus prosperus' Type Strain DSM 5130.</title>
        <authorList>
            <person name="Ossandon F.J."/>
            <person name="Cardenas J.P."/>
            <person name="Corbett M."/>
            <person name="Quatrini R."/>
            <person name="Holmes D.S."/>
            <person name="Watkin E."/>
        </authorList>
    </citation>
    <scope>NUCLEOTIDE SEQUENCE [LARGE SCALE GENOMIC DNA]</scope>
    <source>
        <strain evidence="8 9">DSM 5130</strain>
    </source>
</reference>
<evidence type="ECO:0000313" key="9">
    <source>
        <dbReference type="Proteomes" id="UP000029273"/>
    </source>
</evidence>
<dbReference type="Gene3D" id="2.30.30.910">
    <property type="match status" value="1"/>
</dbReference>
<dbReference type="Pfam" id="PF13861">
    <property type="entry name" value="FLgD_tudor"/>
    <property type="match status" value="1"/>
</dbReference>
<dbReference type="InterPro" id="IPR025963">
    <property type="entry name" value="FLgD_Tudor"/>
</dbReference>
<evidence type="ECO:0000313" key="8">
    <source>
        <dbReference type="EMBL" id="OBS09845.1"/>
    </source>
</evidence>
<feature type="domain" description="FlgD/Vpr Ig-like" evidence="6">
    <location>
        <begin position="123"/>
        <end position="189"/>
    </location>
</feature>
<evidence type="ECO:0000256" key="5">
    <source>
        <dbReference type="RuleBase" id="RU362076"/>
    </source>
</evidence>
<evidence type="ECO:0000259" key="7">
    <source>
        <dbReference type="Pfam" id="PF13861"/>
    </source>
</evidence>
<dbReference type="RefSeq" id="WP_038089698.1">
    <property type="nucleotide sequence ID" value="NZ_JQSG02000002.1"/>
</dbReference>
<dbReference type="OrthoDB" id="9785233at2"/>
<dbReference type="GO" id="GO:0044781">
    <property type="term" value="P:bacterial-type flagellum organization"/>
    <property type="evidence" value="ECO:0007669"/>
    <property type="project" value="UniProtKB-UniRule"/>
</dbReference>
<evidence type="ECO:0000256" key="3">
    <source>
        <dbReference type="ARBA" id="ARBA00022795"/>
    </source>
</evidence>
<dbReference type="InterPro" id="IPR025965">
    <property type="entry name" value="FlgD/Vpr_Ig-like"/>
</dbReference>
<feature type="domain" description="FlgD Tudor-like" evidence="7">
    <location>
        <begin position="98"/>
        <end position="235"/>
    </location>
</feature>
<accession>A0A1A6C5M4</accession>
<dbReference type="Pfam" id="PF13860">
    <property type="entry name" value="FlgD_ig"/>
    <property type="match status" value="1"/>
</dbReference>
<evidence type="ECO:0000256" key="4">
    <source>
        <dbReference type="ARBA" id="ARBA00024746"/>
    </source>
</evidence>
<sequence>MSTSAVNSSFDPSILAQLGITGSTSSPTTATSGTASSTGQLGQQAFLNLMVAELKNQDPTQPMSGQNMLAQLAQFSTVSGIQNMSSSFATLSKSLSTNQALQAASLVGRTVLAPSSMAVLPATGSLQGSVDISSPASQVSVGIYDRSGQLVKQIDLGTQAQGLANFSWDGTNMQGTPMPAGTYEVKAVGQVNGQNQGLNVLSPAQVSSVTLAQNGGPITLSLGDGMGSVDLSQVRQIS</sequence>
<protein>
    <recommendedName>
        <fullName evidence="2 5">Basal-body rod modification protein FlgD</fullName>
    </recommendedName>
</protein>
<evidence type="ECO:0000256" key="1">
    <source>
        <dbReference type="ARBA" id="ARBA00010577"/>
    </source>
</evidence>
<gene>
    <name evidence="8" type="ORF">Thpro_020895</name>
</gene>
<proteinExistence type="inferred from homology"/>
<dbReference type="STRING" id="160660.BJI67_05615"/>
<organism evidence="8 9">
    <name type="scientific">Acidihalobacter prosperus</name>
    <dbReference type="NCBI Taxonomy" id="160660"/>
    <lineage>
        <taxon>Bacteria</taxon>
        <taxon>Pseudomonadati</taxon>
        <taxon>Pseudomonadota</taxon>
        <taxon>Gammaproteobacteria</taxon>
        <taxon>Chromatiales</taxon>
        <taxon>Ectothiorhodospiraceae</taxon>
        <taxon>Acidihalobacter</taxon>
    </lineage>
</organism>
<evidence type="ECO:0000259" key="6">
    <source>
        <dbReference type="Pfam" id="PF13860"/>
    </source>
</evidence>
<keyword evidence="3 5" id="KW-1005">Bacterial flagellum biogenesis</keyword>
<comment type="function">
    <text evidence="4 5">Required for flagellar hook formation. May act as a scaffolding protein.</text>
</comment>
<dbReference type="InterPro" id="IPR005648">
    <property type="entry name" value="FlgD"/>
</dbReference>
<dbReference type="Proteomes" id="UP000029273">
    <property type="component" value="Unassembled WGS sequence"/>
</dbReference>
<keyword evidence="9" id="KW-1185">Reference proteome</keyword>
<dbReference type="EMBL" id="JQSG02000002">
    <property type="protein sequence ID" value="OBS09845.1"/>
    <property type="molecule type" value="Genomic_DNA"/>
</dbReference>
<comment type="caution">
    <text evidence="8">The sequence shown here is derived from an EMBL/GenBank/DDBJ whole genome shotgun (WGS) entry which is preliminary data.</text>
</comment>
<dbReference type="Pfam" id="PF03963">
    <property type="entry name" value="FlgD"/>
    <property type="match status" value="1"/>
</dbReference>
<dbReference type="Gene3D" id="2.60.40.4070">
    <property type="match status" value="1"/>
</dbReference>
<dbReference type="AlphaFoldDB" id="A0A1A6C5M4"/>
<name>A0A1A6C5M4_9GAMM</name>
<evidence type="ECO:0000256" key="2">
    <source>
        <dbReference type="ARBA" id="ARBA00016013"/>
    </source>
</evidence>
<comment type="similarity">
    <text evidence="1 5">Belongs to the FlgD family.</text>
</comment>